<dbReference type="InterPro" id="IPR000524">
    <property type="entry name" value="Tscrpt_reg_HTH_GntR"/>
</dbReference>
<dbReference type="GO" id="GO:0003700">
    <property type="term" value="F:DNA-binding transcription factor activity"/>
    <property type="evidence" value="ECO:0007669"/>
    <property type="project" value="InterPro"/>
</dbReference>
<reference evidence="7 8" key="1">
    <citation type="submission" date="2019-07" db="EMBL/GenBank/DDBJ databases">
        <title>Whole genome shotgun sequence of Cellulomonas soli NBRC 109434.</title>
        <authorList>
            <person name="Hosoyama A."/>
            <person name="Uohara A."/>
            <person name="Ohji S."/>
            <person name="Ichikawa N."/>
        </authorList>
    </citation>
    <scope>NUCLEOTIDE SEQUENCE [LARGE SCALE GENOMIC DNA]</scope>
    <source>
        <strain evidence="7 8">NBRC 109434</strain>
    </source>
</reference>
<dbReference type="InterPro" id="IPR004839">
    <property type="entry name" value="Aminotransferase_I/II_large"/>
</dbReference>
<dbReference type="OrthoDB" id="199743at2"/>
<dbReference type="PANTHER" id="PTHR46577">
    <property type="entry name" value="HTH-TYPE TRANSCRIPTIONAL REGULATORY PROTEIN GABR"/>
    <property type="match status" value="1"/>
</dbReference>
<evidence type="ECO:0000256" key="3">
    <source>
        <dbReference type="ARBA" id="ARBA00023015"/>
    </source>
</evidence>
<evidence type="ECO:0000256" key="1">
    <source>
        <dbReference type="ARBA" id="ARBA00005384"/>
    </source>
</evidence>
<dbReference type="InterPro" id="IPR036388">
    <property type="entry name" value="WH-like_DNA-bd_sf"/>
</dbReference>
<evidence type="ECO:0000313" key="8">
    <source>
        <dbReference type="Proteomes" id="UP000321798"/>
    </source>
</evidence>
<keyword evidence="4" id="KW-0238">DNA-binding</keyword>
<dbReference type="PROSITE" id="PS50949">
    <property type="entry name" value="HTH_GNTR"/>
    <property type="match status" value="1"/>
</dbReference>
<keyword evidence="5" id="KW-0804">Transcription</keyword>
<dbReference type="InterPro" id="IPR015424">
    <property type="entry name" value="PyrdxlP-dep_Trfase"/>
</dbReference>
<proteinExistence type="inferred from homology"/>
<keyword evidence="2" id="KW-0663">Pyridoxal phosphate</keyword>
<gene>
    <name evidence="7" type="ORF">CSO01_06350</name>
</gene>
<dbReference type="GO" id="GO:0030170">
    <property type="term" value="F:pyridoxal phosphate binding"/>
    <property type="evidence" value="ECO:0007669"/>
    <property type="project" value="InterPro"/>
</dbReference>
<organism evidence="7 8">
    <name type="scientific">Cellulomonas soli</name>
    <dbReference type="NCBI Taxonomy" id="931535"/>
    <lineage>
        <taxon>Bacteria</taxon>
        <taxon>Bacillati</taxon>
        <taxon>Actinomycetota</taxon>
        <taxon>Actinomycetes</taxon>
        <taxon>Micrococcales</taxon>
        <taxon>Cellulomonadaceae</taxon>
        <taxon>Cellulomonas</taxon>
    </lineage>
</organism>
<dbReference type="SMART" id="SM00345">
    <property type="entry name" value="HTH_GNTR"/>
    <property type="match status" value="1"/>
</dbReference>
<dbReference type="CDD" id="cd07377">
    <property type="entry name" value="WHTH_GntR"/>
    <property type="match status" value="1"/>
</dbReference>
<dbReference type="Pfam" id="PF00155">
    <property type="entry name" value="Aminotran_1_2"/>
    <property type="match status" value="1"/>
</dbReference>
<dbReference type="Pfam" id="PF00392">
    <property type="entry name" value="GntR"/>
    <property type="match status" value="1"/>
</dbReference>
<protein>
    <submittedName>
        <fullName evidence="7">Putative GntR-family regulatory protein</fullName>
    </submittedName>
</protein>
<dbReference type="Gene3D" id="3.40.640.10">
    <property type="entry name" value="Type I PLP-dependent aspartate aminotransferase-like (Major domain)"/>
    <property type="match status" value="1"/>
</dbReference>
<comment type="similarity">
    <text evidence="1">In the C-terminal section; belongs to the class-I pyridoxal-phosphate-dependent aminotransferase family.</text>
</comment>
<dbReference type="SUPFAM" id="SSF46785">
    <property type="entry name" value="Winged helix' DNA-binding domain"/>
    <property type="match status" value="1"/>
</dbReference>
<evidence type="ECO:0000256" key="5">
    <source>
        <dbReference type="ARBA" id="ARBA00023163"/>
    </source>
</evidence>
<name>A0A512P9P9_9CELL</name>
<evidence type="ECO:0000313" key="7">
    <source>
        <dbReference type="EMBL" id="GEP67920.1"/>
    </source>
</evidence>
<evidence type="ECO:0000259" key="6">
    <source>
        <dbReference type="PROSITE" id="PS50949"/>
    </source>
</evidence>
<dbReference type="PANTHER" id="PTHR46577:SF1">
    <property type="entry name" value="HTH-TYPE TRANSCRIPTIONAL REGULATORY PROTEIN GABR"/>
    <property type="match status" value="1"/>
</dbReference>
<comment type="caution">
    <text evidence="7">The sequence shown here is derived from an EMBL/GenBank/DDBJ whole genome shotgun (WGS) entry which is preliminary data.</text>
</comment>
<keyword evidence="8" id="KW-1185">Reference proteome</keyword>
<dbReference type="CDD" id="cd00609">
    <property type="entry name" value="AAT_like"/>
    <property type="match status" value="1"/>
</dbReference>
<dbReference type="Gene3D" id="1.10.10.10">
    <property type="entry name" value="Winged helix-like DNA-binding domain superfamily/Winged helix DNA-binding domain"/>
    <property type="match status" value="1"/>
</dbReference>
<dbReference type="RefSeq" id="WP_146951700.1">
    <property type="nucleotide sequence ID" value="NZ_BAABBJ010000015.1"/>
</dbReference>
<sequence length="487" mass="51427">MTPNDVPTDRRMGSHRLHQVLGSWQRTGATYTALADGLRAAVQSGAVPLSSRLPSERELAATLGLSRTTTTAAYDVLREEGFLISRRGSGTVTTLPPGAVDKITTHTVLTGPADLVDLSAAAPSAPPELHGAYLAALDMLPAHLSGNGYSPVGLPVLRQAIADWYTARGTPTGPDQVLVTHGAQQAIHLLVESYAGPGDRVVVEQPTYPHAIDAVRAAGARPVPVPAGPDGLDVDLFESTLRQVAPRLAYLIPDHRNPTGTSLSSEDRARVRAAARRHRTVVVGDEALTELTLDGPAPSSFPGDGEAAGFVVAIGSASKSFWGGLRIGWVRAHPDVVARLAARRRHVDVGTALLEQLVTAHLLTHREPLLERRRAELRERRDLLVDLLADRLPDWRTSAPPGGLALWVDLGLPVSSALAALAGHHGVRLAPGPAFGVDTSLERYLRIPFSETPDALRRGVDGLSAAWAGLGGTAPARGGYEGTPAYV</sequence>
<accession>A0A512P9P9</accession>
<dbReference type="InterPro" id="IPR051446">
    <property type="entry name" value="HTH_trans_reg/aminotransferase"/>
</dbReference>
<dbReference type="InterPro" id="IPR036390">
    <property type="entry name" value="WH_DNA-bd_sf"/>
</dbReference>
<dbReference type="Proteomes" id="UP000321798">
    <property type="component" value="Unassembled WGS sequence"/>
</dbReference>
<dbReference type="GO" id="GO:0003677">
    <property type="term" value="F:DNA binding"/>
    <property type="evidence" value="ECO:0007669"/>
    <property type="project" value="UniProtKB-KW"/>
</dbReference>
<keyword evidence="3" id="KW-0805">Transcription regulation</keyword>
<evidence type="ECO:0000256" key="2">
    <source>
        <dbReference type="ARBA" id="ARBA00022898"/>
    </source>
</evidence>
<dbReference type="EMBL" id="BKAL01000002">
    <property type="protein sequence ID" value="GEP67920.1"/>
    <property type="molecule type" value="Genomic_DNA"/>
</dbReference>
<dbReference type="AlphaFoldDB" id="A0A512P9P9"/>
<dbReference type="PRINTS" id="PR00035">
    <property type="entry name" value="HTHGNTR"/>
</dbReference>
<evidence type="ECO:0000256" key="4">
    <source>
        <dbReference type="ARBA" id="ARBA00023125"/>
    </source>
</evidence>
<dbReference type="InterPro" id="IPR015421">
    <property type="entry name" value="PyrdxlP-dep_Trfase_major"/>
</dbReference>
<dbReference type="SUPFAM" id="SSF53383">
    <property type="entry name" value="PLP-dependent transferases"/>
    <property type="match status" value="1"/>
</dbReference>
<feature type="domain" description="HTH gntR-type" evidence="6">
    <location>
        <begin position="28"/>
        <end position="96"/>
    </location>
</feature>